<organism evidence="2 3">
    <name type="scientific">Lentzea pudingi</name>
    <dbReference type="NCBI Taxonomy" id="1789439"/>
    <lineage>
        <taxon>Bacteria</taxon>
        <taxon>Bacillati</taxon>
        <taxon>Actinomycetota</taxon>
        <taxon>Actinomycetes</taxon>
        <taxon>Pseudonocardiales</taxon>
        <taxon>Pseudonocardiaceae</taxon>
        <taxon>Lentzea</taxon>
    </lineage>
</organism>
<name>A0ABQ2HA11_9PSEU</name>
<proteinExistence type="predicted"/>
<dbReference type="InterPro" id="IPR005297">
    <property type="entry name" value="Lipoprotein_repeat"/>
</dbReference>
<feature type="chain" id="PRO_5045046496" description="Lipoprotein with Yx(FWY)xxD motif" evidence="1">
    <location>
        <begin position="18"/>
        <end position="165"/>
    </location>
</feature>
<accession>A0ABQ2HA11</accession>
<keyword evidence="3" id="KW-1185">Reference proteome</keyword>
<evidence type="ECO:0000313" key="3">
    <source>
        <dbReference type="Proteomes" id="UP000597656"/>
    </source>
</evidence>
<dbReference type="Proteomes" id="UP000597656">
    <property type="component" value="Unassembled WGS sequence"/>
</dbReference>
<dbReference type="PANTHER" id="PTHR39335">
    <property type="entry name" value="BLL4220 PROTEIN"/>
    <property type="match status" value="1"/>
</dbReference>
<gene>
    <name evidence="2" type="ORF">GCM10011609_05390</name>
</gene>
<evidence type="ECO:0000256" key="1">
    <source>
        <dbReference type="SAM" id="SignalP"/>
    </source>
</evidence>
<keyword evidence="1" id="KW-0732">Signal</keyword>
<feature type="signal peptide" evidence="1">
    <location>
        <begin position="1"/>
        <end position="17"/>
    </location>
</feature>
<dbReference type="Pfam" id="PF03640">
    <property type="entry name" value="Lipoprotein_15"/>
    <property type="match status" value="1"/>
</dbReference>
<dbReference type="EMBL" id="BMNC01000001">
    <property type="protein sequence ID" value="GGM72511.1"/>
    <property type="molecule type" value="Genomic_DNA"/>
</dbReference>
<dbReference type="PANTHER" id="PTHR39335:SF1">
    <property type="entry name" value="BLL4220 PROTEIN"/>
    <property type="match status" value="1"/>
</dbReference>
<comment type="caution">
    <text evidence="2">The sequence shown here is derived from an EMBL/GenBank/DDBJ whole genome shotgun (WGS) entry which is preliminary data.</text>
</comment>
<evidence type="ECO:0000313" key="2">
    <source>
        <dbReference type="EMBL" id="GGM72511.1"/>
    </source>
</evidence>
<dbReference type="RefSeq" id="WP_189152925.1">
    <property type="nucleotide sequence ID" value="NZ_BMNC01000001.1"/>
</dbReference>
<evidence type="ECO:0008006" key="4">
    <source>
        <dbReference type="Google" id="ProtNLM"/>
    </source>
</evidence>
<sequence length="165" mass="17075">MSRFAVLALLVCLGACSAPPEEETATLDELEAAAGPVAGPTQVLPGDIAKLQVEESLAVGAVVADREHNTLYFTTADGPSKPTCLEPECTLVWPPLLAAGGKIEAPGLDQALLGTTKRPDGLEQVTIAGKPVYRYVDDEGAGHTTGHGVDDRWFAISPAGTKAAK</sequence>
<reference evidence="3" key="1">
    <citation type="journal article" date="2019" name="Int. J. Syst. Evol. Microbiol.">
        <title>The Global Catalogue of Microorganisms (GCM) 10K type strain sequencing project: providing services to taxonomists for standard genome sequencing and annotation.</title>
        <authorList>
            <consortium name="The Broad Institute Genomics Platform"/>
            <consortium name="The Broad Institute Genome Sequencing Center for Infectious Disease"/>
            <person name="Wu L."/>
            <person name="Ma J."/>
        </authorList>
    </citation>
    <scope>NUCLEOTIDE SEQUENCE [LARGE SCALE GENOMIC DNA]</scope>
    <source>
        <strain evidence="3">CGMCC 4.7319</strain>
    </source>
</reference>
<protein>
    <recommendedName>
        <fullName evidence="4">Lipoprotein with Yx(FWY)xxD motif</fullName>
    </recommendedName>
</protein>